<feature type="transmembrane region" description="Helical" evidence="2">
    <location>
        <begin position="179"/>
        <end position="197"/>
    </location>
</feature>
<feature type="region of interest" description="Disordered" evidence="1">
    <location>
        <begin position="272"/>
        <end position="299"/>
    </location>
</feature>
<feature type="domain" description="DUF6533" evidence="3">
    <location>
        <begin position="25"/>
        <end position="66"/>
    </location>
</feature>
<keyword evidence="2" id="KW-1133">Transmembrane helix</keyword>
<dbReference type="Pfam" id="PF20151">
    <property type="entry name" value="DUF6533"/>
    <property type="match status" value="1"/>
</dbReference>
<keyword evidence="2" id="KW-0472">Membrane</keyword>
<evidence type="ECO:0000313" key="5">
    <source>
        <dbReference type="Proteomes" id="UP001221142"/>
    </source>
</evidence>
<proteinExistence type="predicted"/>
<feature type="non-terminal residue" evidence="4">
    <location>
        <position position="1"/>
    </location>
</feature>
<feature type="transmembrane region" description="Helical" evidence="2">
    <location>
        <begin position="20"/>
        <end position="36"/>
    </location>
</feature>
<evidence type="ECO:0000313" key="4">
    <source>
        <dbReference type="EMBL" id="KAJ7624909.1"/>
    </source>
</evidence>
<gene>
    <name evidence="4" type="ORF">FB45DRAFT_924514</name>
</gene>
<feature type="compositionally biased region" description="Polar residues" evidence="1">
    <location>
        <begin position="279"/>
        <end position="299"/>
    </location>
</feature>
<feature type="transmembrane region" description="Helical" evidence="2">
    <location>
        <begin position="97"/>
        <end position="115"/>
    </location>
</feature>
<feature type="transmembrane region" description="Helical" evidence="2">
    <location>
        <begin position="127"/>
        <end position="147"/>
    </location>
</feature>
<name>A0AAD7FKZ2_9AGAR</name>
<dbReference type="Proteomes" id="UP001221142">
    <property type="component" value="Unassembled WGS sequence"/>
</dbReference>
<evidence type="ECO:0000256" key="1">
    <source>
        <dbReference type="SAM" id="MobiDB-lite"/>
    </source>
</evidence>
<keyword evidence="2" id="KW-0812">Transmembrane</keyword>
<evidence type="ECO:0000259" key="3">
    <source>
        <dbReference type="Pfam" id="PF20151"/>
    </source>
</evidence>
<evidence type="ECO:0000256" key="2">
    <source>
        <dbReference type="SAM" id="Phobius"/>
    </source>
</evidence>
<feature type="transmembrane region" description="Helical" evidence="2">
    <location>
        <begin position="218"/>
        <end position="237"/>
    </location>
</feature>
<accession>A0AAD7FKZ2</accession>
<feature type="transmembrane region" description="Helical" evidence="2">
    <location>
        <begin position="243"/>
        <end position="262"/>
    </location>
</feature>
<dbReference type="EMBL" id="JARKIF010000013">
    <property type="protein sequence ID" value="KAJ7624909.1"/>
    <property type="molecule type" value="Genomic_DNA"/>
</dbReference>
<protein>
    <recommendedName>
        <fullName evidence="3">DUF6533 domain-containing protein</fullName>
    </recommendedName>
</protein>
<organism evidence="4 5">
    <name type="scientific">Roridomyces roridus</name>
    <dbReference type="NCBI Taxonomy" id="1738132"/>
    <lineage>
        <taxon>Eukaryota</taxon>
        <taxon>Fungi</taxon>
        <taxon>Dikarya</taxon>
        <taxon>Basidiomycota</taxon>
        <taxon>Agaricomycotina</taxon>
        <taxon>Agaricomycetes</taxon>
        <taxon>Agaricomycetidae</taxon>
        <taxon>Agaricales</taxon>
        <taxon>Marasmiineae</taxon>
        <taxon>Mycenaceae</taxon>
        <taxon>Roridomyces</taxon>
    </lineage>
</organism>
<sequence>MSDNISDSLIEYELLVSRAFIYGPFTLVVYDYLLTIDDEIDRFWRHGGFFTFGTALFILNRYMTLLGTVPIVAEFTLTTTNPMNFQVRVLCSDLHQYHQYFAVASQLLVAVMLVTRTYALYQRNNKVLAFMVFVTVAALAFSLVMLLTGPDDTSTLSDHLKALHCPVVTGQATNIGTGAAWSGMLAFDIMIFALTVYKALRCGSRAGLFAVLLRDGSIYFAVMIVCNVGNIASYLVGGPLLSGFLTTVTNVLSSILISRLMLNLRDPAIRHRTSRHSGPLTTTRGDLSAPENSSGSRTGELTEDIALDTVWVTSNWREGEDLEYSEDAYAVR</sequence>
<feature type="transmembrane region" description="Helical" evidence="2">
    <location>
        <begin position="48"/>
        <end position="77"/>
    </location>
</feature>
<dbReference type="InterPro" id="IPR045340">
    <property type="entry name" value="DUF6533"/>
</dbReference>
<keyword evidence="5" id="KW-1185">Reference proteome</keyword>
<comment type="caution">
    <text evidence="4">The sequence shown here is derived from an EMBL/GenBank/DDBJ whole genome shotgun (WGS) entry which is preliminary data.</text>
</comment>
<dbReference type="AlphaFoldDB" id="A0AAD7FKZ2"/>
<reference evidence="4" key="1">
    <citation type="submission" date="2023-03" db="EMBL/GenBank/DDBJ databases">
        <title>Massive genome expansion in bonnet fungi (Mycena s.s.) driven by repeated elements and novel gene families across ecological guilds.</title>
        <authorList>
            <consortium name="Lawrence Berkeley National Laboratory"/>
            <person name="Harder C.B."/>
            <person name="Miyauchi S."/>
            <person name="Viragh M."/>
            <person name="Kuo A."/>
            <person name="Thoen E."/>
            <person name="Andreopoulos B."/>
            <person name="Lu D."/>
            <person name="Skrede I."/>
            <person name="Drula E."/>
            <person name="Henrissat B."/>
            <person name="Morin E."/>
            <person name="Kohler A."/>
            <person name="Barry K."/>
            <person name="LaButti K."/>
            <person name="Morin E."/>
            <person name="Salamov A."/>
            <person name="Lipzen A."/>
            <person name="Mereny Z."/>
            <person name="Hegedus B."/>
            <person name="Baldrian P."/>
            <person name="Stursova M."/>
            <person name="Weitz H."/>
            <person name="Taylor A."/>
            <person name="Grigoriev I.V."/>
            <person name="Nagy L.G."/>
            <person name="Martin F."/>
            <person name="Kauserud H."/>
        </authorList>
    </citation>
    <scope>NUCLEOTIDE SEQUENCE</scope>
    <source>
        <strain evidence="4">9284</strain>
    </source>
</reference>